<dbReference type="Proteomes" id="UP000183120">
    <property type="component" value="Unassembled WGS sequence"/>
</dbReference>
<accession>A0A1J4TX24</accession>
<gene>
    <name evidence="1" type="ORF">AUJ73_00030</name>
</gene>
<dbReference type="AlphaFoldDB" id="A0A1J4TX24"/>
<evidence type="ECO:0000313" key="2">
    <source>
        <dbReference type="Proteomes" id="UP000183120"/>
    </source>
</evidence>
<sequence>MNNLVQANKIISKIAKENPCITPITVRDYALFNKFFHKEPYTYGNSWTYVIQGMYGIGENNLGYKYFDGGNLSAVCVFPKIEKPDLNVFYWIRPMGKSILDVIDKLSKNYHKEHKLPIYVKKIFKEQYEYLRNKGFKNTSNFPWHSSCPSEDDTYPEQILDIAHTIDIAKKLGKTRQLNRSYRYYEQLKKDETLKEGSIYDHKKEAKKVLISFFQEEIKSRSLNISNPYDFYNIVLNKLNSESTIEKIIKIDRTYVAFHLSEIQNKELASLYALISLRNQSNHIVDFLMFDTFYLLLKSDIKFINLGGSEIESLYQFKIKFRPIKENIMYWSVLY</sequence>
<protein>
    <recommendedName>
        <fullName evidence="3">BioF2-like acetyltransferase domain-containing protein</fullName>
    </recommendedName>
</protein>
<evidence type="ECO:0000313" key="1">
    <source>
        <dbReference type="EMBL" id="OIO15721.1"/>
    </source>
</evidence>
<reference evidence="1 2" key="1">
    <citation type="journal article" date="2016" name="Environ. Microbiol.">
        <title>Genomic resolution of a cold subsurface aquifer community provides metabolic insights for novel microbes adapted to high CO concentrations.</title>
        <authorList>
            <person name="Probst A.J."/>
            <person name="Castelle C.J."/>
            <person name="Singh A."/>
            <person name="Brown C.T."/>
            <person name="Anantharaman K."/>
            <person name="Sharon I."/>
            <person name="Hug L.A."/>
            <person name="Burstein D."/>
            <person name="Emerson J.B."/>
            <person name="Thomas B.C."/>
            <person name="Banfield J.F."/>
        </authorList>
    </citation>
    <scope>NUCLEOTIDE SEQUENCE [LARGE SCALE GENOMIC DNA]</scope>
    <source>
        <strain evidence="1">CG1_02_37_22</strain>
    </source>
</reference>
<dbReference type="EMBL" id="MNUY01000001">
    <property type="protein sequence ID" value="OIO15721.1"/>
    <property type="molecule type" value="Genomic_DNA"/>
</dbReference>
<name>A0A1J4TX24_9BACT</name>
<evidence type="ECO:0008006" key="3">
    <source>
        <dbReference type="Google" id="ProtNLM"/>
    </source>
</evidence>
<proteinExistence type="predicted"/>
<organism evidence="1 2">
    <name type="scientific">Candidatus Gottesmanbacteria bacterium CG1_02_37_22</name>
    <dbReference type="NCBI Taxonomy" id="1805209"/>
    <lineage>
        <taxon>Bacteria</taxon>
        <taxon>Candidatus Gottesmaniibacteriota</taxon>
    </lineage>
</organism>
<dbReference type="STRING" id="1805209.AUJ73_00030"/>
<comment type="caution">
    <text evidence="1">The sequence shown here is derived from an EMBL/GenBank/DDBJ whole genome shotgun (WGS) entry which is preliminary data.</text>
</comment>